<sequence length="808" mass="92604">MSSTDNGGPDPVDLASNIGTWVAAAVAIIALVGVVGPLLTLQASMSDKNRAMNAVQDQQQKYVSRGFPVTKGLRVFRRIRVPNLAPGYITNEPDTAPLIPPLSAALGRWGFKTRDYLPWNNGWAKMSELIESYKVRDGITNGPVDLGVPKTGGTLEVVNSRTALVVNKHWILILGLLGRYGERADKGILQRKGVRRNFDGERASIRHFTLPRKTKREEFERSFEWVRKKRRHSASSLRSRGTFSRSSGSAKYWSDSDSESDSTVVAVRRSAYGAITLETTPQPTLYGITGKMQQLGRHKGSWSYLTAISFVPHIAKEIFKEGIGERREDASLQTLFWLAHGFLPCGRTADGRQSVIYLEAPEPHIEMMGRDIDHVLVRPAYSLQESDDIPISIGIAMQCLGIPEPQILQFLPIDNASRSRRMLDVLKAEEKEAIDLHGLQYDTQNGNFEKRPYSPSEVFGLSLDGDWVRYSNPPRGFFCLFRRQDLEKALRLILTLDWDNWGFLIWKDRFWVSILRDAVDILTMKEICHSSFGQLSDLSCYSRVFEWKHNRKFYAEKLADHLSLDMFLTDYLETYNLLPLRLSLGILFIMDDSLRKKTLRSCTRLSQLYDDDELYAEQEILELERALKEVEAEYWSQKDIHKDDEIPIVGHNTDSDGNIVTHLVMEFLDSETMDSFDIHYEEAGSGYYRISGHVAAWQQELLWKHTSINRRLHATKRRVRSGVLEYTYKTRQLRWYEDKTSMLEYSAWQLVLQDAVNTDGRKSMWIEERDMVMVALWIANRAAIWIGAQESKPLLEFVQSLDTYLYVL</sequence>
<gene>
    <name evidence="3" type="ORF">FSPOR_5120</name>
</gene>
<protein>
    <submittedName>
        <fullName evidence="3">Uncharacterized protein</fullName>
    </submittedName>
</protein>
<evidence type="ECO:0000256" key="2">
    <source>
        <dbReference type="SAM" id="Phobius"/>
    </source>
</evidence>
<feature type="region of interest" description="Disordered" evidence="1">
    <location>
        <begin position="236"/>
        <end position="257"/>
    </location>
</feature>
<reference evidence="3 4" key="1">
    <citation type="journal article" date="2018" name="PLoS Pathog.">
        <title>Evolution of structural diversity of trichothecenes, a family of toxins produced by plant pathogenic and entomopathogenic fungi.</title>
        <authorList>
            <person name="Proctor R.H."/>
            <person name="McCormick S.P."/>
            <person name="Kim H.S."/>
            <person name="Cardoza R.E."/>
            <person name="Stanley A.M."/>
            <person name="Lindo L."/>
            <person name="Kelly A."/>
            <person name="Brown D.W."/>
            <person name="Lee T."/>
            <person name="Vaughan M.M."/>
            <person name="Alexander N.J."/>
            <person name="Busman M."/>
            <person name="Gutierrez S."/>
        </authorList>
    </citation>
    <scope>NUCLEOTIDE SEQUENCE [LARGE SCALE GENOMIC DNA]</scope>
    <source>
        <strain evidence="3 4">NRRL 3299</strain>
    </source>
</reference>
<proteinExistence type="predicted"/>
<evidence type="ECO:0000313" key="3">
    <source>
        <dbReference type="EMBL" id="RGP68914.1"/>
    </source>
</evidence>
<name>A0A395S901_FUSSP</name>
<feature type="compositionally biased region" description="Low complexity" evidence="1">
    <location>
        <begin position="236"/>
        <end position="249"/>
    </location>
</feature>
<keyword evidence="2" id="KW-1133">Transmembrane helix</keyword>
<keyword evidence="2" id="KW-0472">Membrane</keyword>
<feature type="transmembrane region" description="Helical" evidence="2">
    <location>
        <begin position="20"/>
        <end position="41"/>
    </location>
</feature>
<dbReference type="EMBL" id="PXOF01000066">
    <property type="protein sequence ID" value="RGP68914.1"/>
    <property type="molecule type" value="Genomic_DNA"/>
</dbReference>
<comment type="caution">
    <text evidence="3">The sequence shown here is derived from an EMBL/GenBank/DDBJ whole genome shotgun (WGS) entry which is preliminary data.</text>
</comment>
<organism evidence="3 4">
    <name type="scientific">Fusarium sporotrichioides</name>
    <dbReference type="NCBI Taxonomy" id="5514"/>
    <lineage>
        <taxon>Eukaryota</taxon>
        <taxon>Fungi</taxon>
        <taxon>Dikarya</taxon>
        <taxon>Ascomycota</taxon>
        <taxon>Pezizomycotina</taxon>
        <taxon>Sordariomycetes</taxon>
        <taxon>Hypocreomycetidae</taxon>
        <taxon>Hypocreales</taxon>
        <taxon>Nectriaceae</taxon>
        <taxon>Fusarium</taxon>
    </lineage>
</organism>
<keyword evidence="2" id="KW-0812">Transmembrane</keyword>
<keyword evidence="4" id="KW-1185">Reference proteome</keyword>
<dbReference type="Proteomes" id="UP000266152">
    <property type="component" value="Unassembled WGS sequence"/>
</dbReference>
<accession>A0A395S901</accession>
<evidence type="ECO:0000256" key="1">
    <source>
        <dbReference type="SAM" id="MobiDB-lite"/>
    </source>
</evidence>
<dbReference type="AlphaFoldDB" id="A0A395S901"/>
<evidence type="ECO:0000313" key="4">
    <source>
        <dbReference type="Proteomes" id="UP000266152"/>
    </source>
</evidence>